<sequence>MVCLLSKTSWRLVTRWRFLVRHLFRMHNICYMCPVSSSFSHMLHPHAHPSISCSFPPLINTYLILILTTSATETSLHMFANVAAVDNLSLELVSTVQKVRDSIKKDEAGLNQRDG</sequence>
<evidence type="ECO:0000313" key="2">
    <source>
        <dbReference type="Proteomes" id="UP000298030"/>
    </source>
</evidence>
<organism evidence="1 2">
    <name type="scientific">Coprinellus micaceus</name>
    <name type="common">Glistening ink-cap mushroom</name>
    <name type="synonym">Coprinus micaceus</name>
    <dbReference type="NCBI Taxonomy" id="71717"/>
    <lineage>
        <taxon>Eukaryota</taxon>
        <taxon>Fungi</taxon>
        <taxon>Dikarya</taxon>
        <taxon>Basidiomycota</taxon>
        <taxon>Agaricomycotina</taxon>
        <taxon>Agaricomycetes</taxon>
        <taxon>Agaricomycetidae</taxon>
        <taxon>Agaricales</taxon>
        <taxon>Agaricineae</taxon>
        <taxon>Psathyrellaceae</taxon>
        <taxon>Coprinellus</taxon>
    </lineage>
</organism>
<gene>
    <name evidence="1" type="ORF">FA13DRAFT_1110081</name>
</gene>
<name>A0A4Y7SW12_COPMI</name>
<dbReference type="AlphaFoldDB" id="A0A4Y7SW12"/>
<comment type="caution">
    <text evidence="1">The sequence shown here is derived from an EMBL/GenBank/DDBJ whole genome shotgun (WGS) entry which is preliminary data.</text>
</comment>
<dbReference type="EMBL" id="QPFP01000051">
    <property type="protein sequence ID" value="TEB26065.1"/>
    <property type="molecule type" value="Genomic_DNA"/>
</dbReference>
<protein>
    <submittedName>
        <fullName evidence="1">Uncharacterized protein</fullName>
    </submittedName>
</protein>
<keyword evidence="2" id="KW-1185">Reference proteome</keyword>
<accession>A0A4Y7SW12</accession>
<dbReference type="Proteomes" id="UP000298030">
    <property type="component" value="Unassembled WGS sequence"/>
</dbReference>
<proteinExistence type="predicted"/>
<reference evidence="1 2" key="1">
    <citation type="journal article" date="2019" name="Nat. Ecol. Evol.">
        <title>Megaphylogeny resolves global patterns of mushroom evolution.</title>
        <authorList>
            <person name="Varga T."/>
            <person name="Krizsan K."/>
            <person name="Foldi C."/>
            <person name="Dima B."/>
            <person name="Sanchez-Garcia M."/>
            <person name="Sanchez-Ramirez S."/>
            <person name="Szollosi G.J."/>
            <person name="Szarkandi J.G."/>
            <person name="Papp V."/>
            <person name="Albert L."/>
            <person name="Andreopoulos W."/>
            <person name="Angelini C."/>
            <person name="Antonin V."/>
            <person name="Barry K.W."/>
            <person name="Bougher N.L."/>
            <person name="Buchanan P."/>
            <person name="Buyck B."/>
            <person name="Bense V."/>
            <person name="Catcheside P."/>
            <person name="Chovatia M."/>
            <person name="Cooper J."/>
            <person name="Damon W."/>
            <person name="Desjardin D."/>
            <person name="Finy P."/>
            <person name="Geml J."/>
            <person name="Haridas S."/>
            <person name="Hughes K."/>
            <person name="Justo A."/>
            <person name="Karasinski D."/>
            <person name="Kautmanova I."/>
            <person name="Kiss B."/>
            <person name="Kocsube S."/>
            <person name="Kotiranta H."/>
            <person name="LaButti K.M."/>
            <person name="Lechner B.E."/>
            <person name="Liimatainen K."/>
            <person name="Lipzen A."/>
            <person name="Lukacs Z."/>
            <person name="Mihaltcheva S."/>
            <person name="Morgado L.N."/>
            <person name="Niskanen T."/>
            <person name="Noordeloos M.E."/>
            <person name="Ohm R.A."/>
            <person name="Ortiz-Santana B."/>
            <person name="Ovrebo C."/>
            <person name="Racz N."/>
            <person name="Riley R."/>
            <person name="Savchenko A."/>
            <person name="Shiryaev A."/>
            <person name="Soop K."/>
            <person name="Spirin V."/>
            <person name="Szebenyi C."/>
            <person name="Tomsovsky M."/>
            <person name="Tulloss R.E."/>
            <person name="Uehling J."/>
            <person name="Grigoriev I.V."/>
            <person name="Vagvolgyi C."/>
            <person name="Papp T."/>
            <person name="Martin F.M."/>
            <person name="Miettinen O."/>
            <person name="Hibbett D.S."/>
            <person name="Nagy L.G."/>
        </authorList>
    </citation>
    <scope>NUCLEOTIDE SEQUENCE [LARGE SCALE GENOMIC DNA]</scope>
    <source>
        <strain evidence="1 2">FP101781</strain>
    </source>
</reference>
<evidence type="ECO:0000313" key="1">
    <source>
        <dbReference type="EMBL" id="TEB26065.1"/>
    </source>
</evidence>